<evidence type="ECO:0000313" key="1">
    <source>
        <dbReference type="EMBL" id="ALV06241.1"/>
    </source>
</evidence>
<reference evidence="1 2" key="1">
    <citation type="submission" date="2015-12" db="EMBL/GenBank/DDBJ databases">
        <title>Complete genome of Roseateles depolymerans KCTC 42856.</title>
        <authorList>
            <person name="Kim K.M."/>
        </authorList>
    </citation>
    <scope>NUCLEOTIDE SEQUENCE [LARGE SCALE GENOMIC DNA]</scope>
    <source>
        <strain evidence="1 2">KCTC 42856</strain>
    </source>
</reference>
<dbReference type="KEGG" id="rdp:RD2015_1759"/>
<name>A0A0U2U1P6_9BURK</name>
<gene>
    <name evidence="1" type="ORF">RD2015_1759</name>
</gene>
<dbReference type="Proteomes" id="UP000060699">
    <property type="component" value="Chromosome"/>
</dbReference>
<evidence type="ECO:0000313" key="2">
    <source>
        <dbReference type="Proteomes" id="UP000060699"/>
    </source>
</evidence>
<dbReference type="EMBL" id="CP013729">
    <property type="protein sequence ID" value="ALV06241.1"/>
    <property type="molecule type" value="Genomic_DNA"/>
</dbReference>
<organism evidence="1 2">
    <name type="scientific">Roseateles depolymerans</name>
    <dbReference type="NCBI Taxonomy" id="76731"/>
    <lineage>
        <taxon>Bacteria</taxon>
        <taxon>Pseudomonadati</taxon>
        <taxon>Pseudomonadota</taxon>
        <taxon>Betaproteobacteria</taxon>
        <taxon>Burkholderiales</taxon>
        <taxon>Sphaerotilaceae</taxon>
        <taxon>Roseateles</taxon>
    </lineage>
</organism>
<dbReference type="Pfam" id="PF13557">
    <property type="entry name" value="Phenol_MetA_deg"/>
    <property type="match status" value="1"/>
</dbReference>
<proteinExistence type="predicted"/>
<accession>A0A0U2U1P6</accession>
<sequence length="336" mass="36052" precursor="true">MTMLHCRALAAAALCLTAGATWATENSQVRGLLGAPSYELATPQFPGVYGQIWAQHYEATKLRDANGNTPTTSTTIPGVGTLPLTVQGSVRADVLVPRVTFVTDQIVWDGRLGFSAALPMVHQTTHVNLSTTLPAATPQQVVAAVNGALATASAQRSGSHSGLADPELAAYIDWAQDESRIVAGVAMNPPLGDYDKNRVVNTGAGKYWTFKPLLVATRAWENGFSVGLRATYSFNTRNDDTGVKSGQYLHADWSGMYRVTDQWQLGLQGYVVKQFTADTGAGTLPNKVQALSAGPVIAYVAESGNWGVDLKTMQEFAVRNRPQGTVTWLRLNVRLD</sequence>
<dbReference type="RefSeq" id="WP_083525476.1">
    <property type="nucleotide sequence ID" value="NZ_CP013729.1"/>
</dbReference>
<keyword evidence="2" id="KW-1185">Reference proteome</keyword>
<dbReference type="AlphaFoldDB" id="A0A0U2U1P6"/>
<dbReference type="STRING" id="76731.RD2015_1759"/>
<dbReference type="InterPro" id="IPR025737">
    <property type="entry name" value="FApF"/>
</dbReference>
<dbReference type="OrthoDB" id="8639774at2"/>
<protein>
    <submittedName>
        <fullName evidence="1">Uncharacterized protein</fullName>
    </submittedName>
</protein>